<organism evidence="3 4">
    <name type="scientific">Streptomyces pactum</name>
    <dbReference type="NCBI Taxonomy" id="68249"/>
    <lineage>
        <taxon>Bacteria</taxon>
        <taxon>Bacillati</taxon>
        <taxon>Actinomycetota</taxon>
        <taxon>Actinomycetes</taxon>
        <taxon>Kitasatosporales</taxon>
        <taxon>Streptomycetaceae</taxon>
        <taxon>Streptomyces</taxon>
    </lineage>
</organism>
<comment type="caution">
    <text evidence="3">The sequence shown here is derived from an EMBL/GenBank/DDBJ whole genome shotgun (WGS) entry which is preliminary data.</text>
</comment>
<accession>A0ABS0NT74</accession>
<dbReference type="SMART" id="SM00903">
    <property type="entry name" value="Flavin_Reduct"/>
    <property type="match status" value="1"/>
</dbReference>
<dbReference type="InterPro" id="IPR050268">
    <property type="entry name" value="NADH-dep_flavin_reductase"/>
</dbReference>
<dbReference type="EMBL" id="JACYXC010000001">
    <property type="protein sequence ID" value="MBH5338407.1"/>
    <property type="molecule type" value="Genomic_DNA"/>
</dbReference>
<evidence type="ECO:0000313" key="4">
    <source>
        <dbReference type="Proteomes" id="UP000807371"/>
    </source>
</evidence>
<keyword evidence="4" id="KW-1185">Reference proteome</keyword>
<name>A0ABS0NT74_9ACTN</name>
<dbReference type="PANTHER" id="PTHR30466:SF1">
    <property type="entry name" value="FMN REDUCTASE (NADH) RUTF"/>
    <property type="match status" value="1"/>
</dbReference>
<dbReference type="SUPFAM" id="SSF50475">
    <property type="entry name" value="FMN-binding split barrel"/>
    <property type="match status" value="1"/>
</dbReference>
<dbReference type="InterPro" id="IPR012349">
    <property type="entry name" value="Split_barrel_FMN-bd"/>
</dbReference>
<keyword evidence="1" id="KW-0560">Oxidoreductase</keyword>
<protein>
    <submittedName>
        <fullName evidence="3">Flavin reductase family protein</fullName>
    </submittedName>
</protein>
<evidence type="ECO:0000256" key="1">
    <source>
        <dbReference type="ARBA" id="ARBA00023002"/>
    </source>
</evidence>
<dbReference type="PANTHER" id="PTHR30466">
    <property type="entry name" value="FLAVIN REDUCTASE"/>
    <property type="match status" value="1"/>
</dbReference>
<dbReference type="Pfam" id="PF01613">
    <property type="entry name" value="Flavin_Reduct"/>
    <property type="match status" value="1"/>
</dbReference>
<dbReference type="InterPro" id="IPR002563">
    <property type="entry name" value="Flavin_Rdtase-like_dom"/>
</dbReference>
<proteinExistence type="predicted"/>
<dbReference type="Gene3D" id="2.30.110.10">
    <property type="entry name" value="Electron Transport, Fmn-binding Protein, Chain A"/>
    <property type="match status" value="1"/>
</dbReference>
<reference evidence="3 4" key="1">
    <citation type="submission" date="2020-09" db="EMBL/GenBank/DDBJ databases">
        <title>Biosynthesis of the nuclear factor of activated T cells inhibitor NFAT-133 and its congeners in Streptomyces pactum.</title>
        <authorList>
            <person name="Zhou W."/>
            <person name="Posri P."/>
            <person name="Abugrain M.E."/>
            <person name="Weisberg A.J."/>
            <person name="Chang J.H."/>
            <person name="Mahmud T."/>
        </authorList>
    </citation>
    <scope>NUCLEOTIDE SEQUENCE [LARGE SCALE GENOMIC DNA]</scope>
    <source>
        <strain evidence="3 4">ATCC 27456</strain>
    </source>
</reference>
<dbReference type="RefSeq" id="WP_197991575.1">
    <property type="nucleotide sequence ID" value="NZ_JACYXC010000001.1"/>
</dbReference>
<dbReference type="Proteomes" id="UP000807371">
    <property type="component" value="Unassembled WGS sequence"/>
</dbReference>
<feature type="domain" description="Flavin reductase like" evidence="2">
    <location>
        <begin position="32"/>
        <end position="179"/>
    </location>
</feature>
<evidence type="ECO:0000313" key="3">
    <source>
        <dbReference type="EMBL" id="MBH5338407.1"/>
    </source>
</evidence>
<gene>
    <name evidence="3" type="ORF">IHE55_27915</name>
</gene>
<evidence type="ECO:0000259" key="2">
    <source>
        <dbReference type="SMART" id="SM00903"/>
    </source>
</evidence>
<sequence length="181" mass="18573">MTARTTAAPPTAPDTAPTAAPVVTAGEFRQAMGRFLTGVTVVTAYGPEGPYGTTVSSLASVSLDPPMLLICLGHRSRTARVIGERGLFTVNVLGRDQSALAARFAAPDRPRGHAGFAAVPHRLGPAGTPVLDGTLAHLDCRVTQRVVAGDHTVVIGEVTGTGCADGAGPLAHHRGKLLTPW</sequence>